<evidence type="ECO:0000313" key="2">
    <source>
        <dbReference type="EMBL" id="OIW22372.1"/>
    </source>
</evidence>
<feature type="region of interest" description="Disordered" evidence="1">
    <location>
        <begin position="1"/>
        <end position="30"/>
    </location>
</feature>
<reference evidence="2 3" key="1">
    <citation type="submission" date="2016-10" db="EMBL/GenBank/DDBJ databases">
        <title>Draft genome sequence of Coniochaeta ligniaria NRRL30616, a lignocellulolytic fungus for bioabatement of inhibitors in plant biomass hydrolysates.</title>
        <authorList>
            <consortium name="DOE Joint Genome Institute"/>
            <person name="Jimenez D.J."/>
            <person name="Hector R.E."/>
            <person name="Riley R."/>
            <person name="Sun H."/>
            <person name="Grigoriev I.V."/>
            <person name="Van Elsas J.D."/>
            <person name="Nichols N.N."/>
        </authorList>
    </citation>
    <scope>NUCLEOTIDE SEQUENCE [LARGE SCALE GENOMIC DNA]</scope>
    <source>
        <strain evidence="2 3">NRRL 30616</strain>
    </source>
</reference>
<sequence length="112" mass="11858">MAWPPYTRRPARKPHSETTPYSLARLGQPDSCGVVRPVDPACFSTVLSARKQAYTSTSEPPSHYINMTPTFTANPMAAASTTSRGDGSNTREGPSGGMGAGLIEVLVLAGYK</sequence>
<evidence type="ECO:0000313" key="3">
    <source>
        <dbReference type="Proteomes" id="UP000182658"/>
    </source>
</evidence>
<dbReference type="EMBL" id="KV875118">
    <property type="protein sequence ID" value="OIW22372.1"/>
    <property type="molecule type" value="Genomic_DNA"/>
</dbReference>
<feature type="region of interest" description="Disordered" evidence="1">
    <location>
        <begin position="75"/>
        <end position="99"/>
    </location>
</feature>
<dbReference type="AlphaFoldDB" id="A0A1J7IZQ8"/>
<dbReference type="InParanoid" id="A0A1J7IZQ8"/>
<name>A0A1J7IZQ8_9PEZI</name>
<protein>
    <submittedName>
        <fullName evidence="2">Uncharacterized protein</fullName>
    </submittedName>
</protein>
<accession>A0A1J7IZQ8</accession>
<evidence type="ECO:0000256" key="1">
    <source>
        <dbReference type="SAM" id="MobiDB-lite"/>
    </source>
</evidence>
<feature type="compositionally biased region" description="Polar residues" evidence="1">
    <location>
        <begin position="75"/>
        <end position="92"/>
    </location>
</feature>
<organism evidence="2 3">
    <name type="scientific">Coniochaeta ligniaria NRRL 30616</name>
    <dbReference type="NCBI Taxonomy" id="1408157"/>
    <lineage>
        <taxon>Eukaryota</taxon>
        <taxon>Fungi</taxon>
        <taxon>Dikarya</taxon>
        <taxon>Ascomycota</taxon>
        <taxon>Pezizomycotina</taxon>
        <taxon>Sordariomycetes</taxon>
        <taxon>Sordariomycetidae</taxon>
        <taxon>Coniochaetales</taxon>
        <taxon>Coniochaetaceae</taxon>
        <taxon>Coniochaeta</taxon>
    </lineage>
</organism>
<keyword evidence="3" id="KW-1185">Reference proteome</keyword>
<gene>
    <name evidence="2" type="ORF">CONLIGDRAFT_224385</name>
</gene>
<proteinExistence type="predicted"/>
<dbReference type="Proteomes" id="UP000182658">
    <property type="component" value="Unassembled WGS sequence"/>
</dbReference>